<evidence type="ECO:0000256" key="1">
    <source>
        <dbReference type="SAM" id="MobiDB-lite"/>
    </source>
</evidence>
<dbReference type="EMBL" id="BNJJ01000007">
    <property type="protein sequence ID" value="GHO84838.1"/>
    <property type="molecule type" value="Genomic_DNA"/>
</dbReference>
<dbReference type="RefSeq" id="WP_236022918.1">
    <property type="nucleotide sequence ID" value="NZ_BNJJ01000007.1"/>
</dbReference>
<feature type="region of interest" description="Disordered" evidence="1">
    <location>
        <begin position="110"/>
        <end position="131"/>
    </location>
</feature>
<evidence type="ECO:0000313" key="3">
    <source>
        <dbReference type="Proteomes" id="UP000635565"/>
    </source>
</evidence>
<gene>
    <name evidence="2" type="ORF">KSZ_28440</name>
</gene>
<evidence type="ECO:0000313" key="2">
    <source>
        <dbReference type="EMBL" id="GHO84838.1"/>
    </source>
</evidence>
<name>A0ABQ3VG95_9CHLR</name>
<protein>
    <submittedName>
        <fullName evidence="2">Uncharacterized protein</fullName>
    </submittedName>
</protein>
<comment type="caution">
    <text evidence="2">The sequence shown here is derived from an EMBL/GenBank/DDBJ whole genome shotgun (WGS) entry which is preliminary data.</text>
</comment>
<keyword evidence="3" id="KW-1185">Reference proteome</keyword>
<organism evidence="2 3">
    <name type="scientific">Dictyobacter formicarum</name>
    <dbReference type="NCBI Taxonomy" id="2778368"/>
    <lineage>
        <taxon>Bacteria</taxon>
        <taxon>Bacillati</taxon>
        <taxon>Chloroflexota</taxon>
        <taxon>Ktedonobacteria</taxon>
        <taxon>Ktedonobacterales</taxon>
        <taxon>Dictyobacteraceae</taxon>
        <taxon>Dictyobacter</taxon>
    </lineage>
</organism>
<accession>A0ABQ3VG95</accession>
<proteinExistence type="predicted"/>
<dbReference type="Proteomes" id="UP000635565">
    <property type="component" value="Unassembled WGS sequence"/>
</dbReference>
<reference evidence="2 3" key="1">
    <citation type="journal article" date="2021" name="Int. J. Syst. Evol. Microbiol.">
        <title>Reticulibacter mediterranei gen. nov., sp. nov., within the new family Reticulibacteraceae fam. nov., and Ktedonospora formicarum gen. nov., sp. nov., Ktedonobacter robiniae sp. nov., Dictyobacter formicarum sp. nov. and Dictyobacter arantiisoli sp. nov., belonging to the class Ktedonobacteria.</title>
        <authorList>
            <person name="Yabe S."/>
            <person name="Zheng Y."/>
            <person name="Wang C.M."/>
            <person name="Sakai Y."/>
            <person name="Abe K."/>
            <person name="Yokota A."/>
            <person name="Donadio S."/>
            <person name="Cavaletti L."/>
            <person name="Monciardini P."/>
        </authorList>
    </citation>
    <scope>NUCLEOTIDE SEQUENCE [LARGE SCALE GENOMIC DNA]</scope>
    <source>
        <strain evidence="2 3">SOSP1-9</strain>
    </source>
</reference>
<sequence length="131" mass="15589">MNSGPQYVIRYRFEWLGECFWSANDEARGRFGYAIFPEMLPLSEQTIERTNELMAWHDQALNWDYPPDPGPWRQEECERFNYAARELLNAVRQELGSNFEVIDDFVEEKEDPELDAYSQDPKGFVRQKQID</sequence>